<dbReference type="AlphaFoldDB" id="A0A3P6UB76"/>
<proteinExistence type="predicted"/>
<evidence type="ECO:0000313" key="2">
    <source>
        <dbReference type="EMBL" id="VDK75554.1"/>
    </source>
</evidence>
<sequence>MSALSHQCFAFAAFITVKGRSYLEHYGNRGVVCDDTFNVTKYSFRLATLLVTDDSGNGFPCAHVLSYRMTSAEMENLFQLVKQLVPSFDPQYFMPDDTLTFFNAFKTVFPYSRAKKVLCCFHVLQIFKRKHKELLKAEFLPTAEKLIRAILFDTDKVNFENGFAAYMTWLVNIGASDMLAVRCFDCFGLF</sequence>
<dbReference type="Pfam" id="PF10551">
    <property type="entry name" value="MULE"/>
    <property type="match status" value="1"/>
</dbReference>
<name>A0A3P6UB76_CYLGO</name>
<dbReference type="Proteomes" id="UP000271889">
    <property type="component" value="Unassembled WGS sequence"/>
</dbReference>
<evidence type="ECO:0000313" key="3">
    <source>
        <dbReference type="Proteomes" id="UP000271889"/>
    </source>
</evidence>
<reference evidence="2 3" key="1">
    <citation type="submission" date="2018-11" db="EMBL/GenBank/DDBJ databases">
        <authorList>
            <consortium name="Pathogen Informatics"/>
        </authorList>
    </citation>
    <scope>NUCLEOTIDE SEQUENCE [LARGE SCALE GENOMIC DNA]</scope>
</reference>
<feature type="domain" description="MULE transposase" evidence="1">
    <location>
        <begin position="31"/>
        <end position="125"/>
    </location>
</feature>
<dbReference type="OrthoDB" id="5866935at2759"/>
<gene>
    <name evidence="2" type="ORF">CGOC_LOCUS7143</name>
</gene>
<organism evidence="2 3">
    <name type="scientific">Cylicostephanus goldi</name>
    <name type="common">Nematode worm</name>
    <dbReference type="NCBI Taxonomy" id="71465"/>
    <lineage>
        <taxon>Eukaryota</taxon>
        <taxon>Metazoa</taxon>
        <taxon>Ecdysozoa</taxon>
        <taxon>Nematoda</taxon>
        <taxon>Chromadorea</taxon>
        <taxon>Rhabditida</taxon>
        <taxon>Rhabditina</taxon>
        <taxon>Rhabditomorpha</taxon>
        <taxon>Strongyloidea</taxon>
        <taxon>Strongylidae</taxon>
        <taxon>Cylicostephanus</taxon>
    </lineage>
</organism>
<keyword evidence="3" id="KW-1185">Reference proteome</keyword>
<dbReference type="EMBL" id="UYRV01024426">
    <property type="protein sequence ID" value="VDK75554.1"/>
    <property type="molecule type" value="Genomic_DNA"/>
</dbReference>
<accession>A0A3P6UB76</accession>
<dbReference type="InterPro" id="IPR018289">
    <property type="entry name" value="MULE_transposase_dom"/>
</dbReference>
<evidence type="ECO:0000259" key="1">
    <source>
        <dbReference type="Pfam" id="PF10551"/>
    </source>
</evidence>
<protein>
    <recommendedName>
        <fullName evidence="1">MULE transposase domain-containing protein</fullName>
    </recommendedName>
</protein>